<dbReference type="PANTHER" id="PTHR16155">
    <property type="entry name" value="DED DOMAIN-CONTAINING PROTEIN"/>
    <property type="match status" value="1"/>
</dbReference>
<accession>A0AAU9VL75</accession>
<dbReference type="PANTHER" id="PTHR16155:SF19">
    <property type="entry name" value="DED DOMAIN-CONTAINING PROTEIN"/>
    <property type="match status" value="1"/>
</dbReference>
<reference evidence="2 3" key="1">
    <citation type="submission" date="2022-05" db="EMBL/GenBank/DDBJ databases">
        <authorList>
            <consortium name="Genoscope - CEA"/>
            <person name="William W."/>
        </authorList>
    </citation>
    <scope>NUCLEOTIDE SEQUENCE [LARGE SCALE GENOMIC DNA]</scope>
</reference>
<evidence type="ECO:0000313" key="2">
    <source>
        <dbReference type="EMBL" id="CAH3031864.1"/>
    </source>
</evidence>
<gene>
    <name evidence="2" type="ORF">PMEA_00000684</name>
</gene>
<comment type="caution">
    <text evidence="2">The sequence shown here is derived from an EMBL/GenBank/DDBJ whole genome shotgun (WGS) entry which is preliminary data.</text>
</comment>
<feature type="compositionally biased region" description="Polar residues" evidence="1">
    <location>
        <begin position="1404"/>
        <end position="1414"/>
    </location>
</feature>
<evidence type="ECO:0000313" key="3">
    <source>
        <dbReference type="Proteomes" id="UP001159428"/>
    </source>
</evidence>
<name>A0AAU9VL75_9CNID</name>
<keyword evidence="3" id="KW-1185">Reference proteome</keyword>
<proteinExistence type="predicted"/>
<sequence>MEKAKKFICGCLNADRAGIIYFGVGDSQEQNSKYKHGEILGLMVDDYKDDINKAFQSLLDDHIGSDAGSLQKGGEQNCVNLQFVPVTSQGNHVNLYVVEIEIKRDWGFCEDKVYYSKRWSEKRGAKDGARKKALNELFSVKDDYEDAAVRTNGSTICVKKHEVDRQVKKPLEVKYKERRKRMEIITLYHSTIDISLDDADAKRLSTIINKRLRGLDHKEYGFILVANKLPAKYRNTATLSFLQNIPWLAVFDLFDPNSKKDGLHYACNETSAAPRAKIRTLDDFKDLTFDKDLSVRQTTWILSNDEMREGDWIKCSKDYLYRAMSAYKQCYPPGYLVCVFLCLSESSVPEMADIMESSFSILGQFATSCVTILSETKPVGEAFIKASKFLLQRELRECSISDISWNLLRELVREMVGPSNFTERGPVTELPFFTGKLKGVSSKIVNSWNDLEVYSPSPTLPRSAVDIEKERNAFYRGAQATQMNLLHNHGIQRTLEREIIVKVERALKCLMKESNDDSCTVKTVTVPYKPGFGATTLCRMILWKKRNEYRCAVVKAITSSTDYQIEQLQTILYGENNLSHALPVLVLIDNFLENDIRQVTERVIKRGTKCVVLTTYPIAKLVKDASFEISPLGKLDEIETRLVKDILLNIKTDAGKRKEAEQVLEREKQFILFGLKLFGRDYRKIEERPQIYIESILHSFLEDAKEIHKSLLEACCFLSKYSAGCIILPHAVLLEFIQYTSSWQKKKHCYGFQEVHDIFGGLLLEEQDENSGLYGWRPAHYLVSEVITSNISKENTAVYLLEQVCACQSYVVKILRRQLFRIILDRKRISDPKFLEDQGMDDSTDLENDVFGSYEVLTRYSPLIVDIVDEGNILGALRVLIATCDKAMQPEDKAYAWQQLARFMGYEMFDKEVSKLDDLCDRLNSAMTSTRGHEELLILKTGIEAAHIAIDIAISLHPNYSHHYVTKGDLYRLQLRKQDVRDNWPSSLSKLIEICGKAFVVYDKAINTTHGFNHYPMIGKIQAILHLLYLLKNSSCFSPVDEETDEVPWEMASALPQLSQEEQDYVKGLTSTTINVFNELFANVKLGQATTYDEYGVRSLTNAKIRASKLRGAFYKIIGNEKQQLNGGQSPTQLLAAPQKQQAHYQQQFVKDILFMRDETPYSTWSNLTGEEVRSIYNYLKPVCLGRNGSHNDMLILSKACLKLNERPPVTELEKIVNIWVSKYPKSEWAHLFNYMVHFPVPDKSLAPHNPSTKESIKSCVRIVTEKTGTGFRKSGAEYFLGKGRGLDALVSSQEFRLPATKWKTKTEFWRSKETSTKLERLRGQKEASLKGVITYQGIQIHFDNTLYPHQSKDDLWFYVGFSVAGPYAYDPVDNDNYAFICQESNLKESTSVAKDYPLPGASISNNKAGTTHSHLGRGKPKSSGNLIRQTPFQTAIPHLTSFTQTSHSSSNTSIRTLSKPSPGKTYCDVLSSTDFPLKAETTNEVARDQYCEVAAGRDVPSKPIFRSVIGTQPGSERKRQFHPQRVDTHGKLHHGAFVIGARKSNACSKHDSRRTLTEDEVSRCSFAHEWLGDTLQSVCTKCTDENMDRCKNKEEHKPFIWVLGPYLNSAGTKWKASKDSQRRSWQKEN</sequence>
<evidence type="ECO:0008006" key="4">
    <source>
        <dbReference type="Google" id="ProtNLM"/>
    </source>
</evidence>
<evidence type="ECO:0000256" key="1">
    <source>
        <dbReference type="SAM" id="MobiDB-lite"/>
    </source>
</evidence>
<dbReference type="GO" id="GO:0005737">
    <property type="term" value="C:cytoplasm"/>
    <property type="evidence" value="ECO:0007669"/>
    <property type="project" value="TreeGrafter"/>
</dbReference>
<dbReference type="Proteomes" id="UP001159428">
    <property type="component" value="Unassembled WGS sequence"/>
</dbReference>
<protein>
    <recommendedName>
        <fullName evidence="4">Schlafen AlbA-2 domain-containing protein</fullName>
    </recommendedName>
</protein>
<dbReference type="EMBL" id="CALNXJ010000001">
    <property type="protein sequence ID" value="CAH3031864.1"/>
    <property type="molecule type" value="Genomic_DNA"/>
</dbReference>
<organism evidence="2 3">
    <name type="scientific">Pocillopora meandrina</name>
    <dbReference type="NCBI Taxonomy" id="46732"/>
    <lineage>
        <taxon>Eukaryota</taxon>
        <taxon>Metazoa</taxon>
        <taxon>Cnidaria</taxon>
        <taxon>Anthozoa</taxon>
        <taxon>Hexacorallia</taxon>
        <taxon>Scleractinia</taxon>
        <taxon>Astrocoeniina</taxon>
        <taxon>Pocilloporidae</taxon>
        <taxon>Pocillopora</taxon>
    </lineage>
</organism>
<feature type="region of interest" description="Disordered" evidence="1">
    <location>
        <begin position="1404"/>
        <end position="1426"/>
    </location>
</feature>